<dbReference type="Proteomes" id="UP000051952">
    <property type="component" value="Unassembled WGS sequence"/>
</dbReference>
<reference evidence="5" key="1">
    <citation type="submission" date="2015-09" db="EMBL/GenBank/DDBJ databases">
        <authorList>
            <consortium name="Pathogen Informatics"/>
        </authorList>
    </citation>
    <scope>NUCLEOTIDE SEQUENCE [LARGE SCALE GENOMIC DNA]</scope>
    <source>
        <strain evidence="5">Lake Konstanz</strain>
    </source>
</reference>
<dbReference type="Gene3D" id="3.30.160.60">
    <property type="entry name" value="Classic Zinc Finger"/>
    <property type="match status" value="1"/>
</dbReference>
<dbReference type="AlphaFoldDB" id="A0A0S4JLL6"/>
<gene>
    <name evidence="4" type="ORF">BSAL_25280</name>
</gene>
<dbReference type="Pfam" id="PF00643">
    <property type="entry name" value="zf-B_box"/>
    <property type="match status" value="1"/>
</dbReference>
<keyword evidence="1" id="KW-0862">Zinc</keyword>
<keyword evidence="1" id="KW-0863">Zinc-finger</keyword>
<dbReference type="CDD" id="cd19756">
    <property type="entry name" value="Bbox2"/>
    <property type="match status" value="1"/>
</dbReference>
<evidence type="ECO:0000313" key="4">
    <source>
        <dbReference type="EMBL" id="CUG90156.1"/>
    </source>
</evidence>
<dbReference type="VEuPathDB" id="TriTrypDB:BSAL_25280"/>
<dbReference type="EMBL" id="CYKH01001797">
    <property type="protein sequence ID" value="CUG90156.1"/>
    <property type="molecule type" value="Genomic_DNA"/>
</dbReference>
<evidence type="ECO:0000256" key="1">
    <source>
        <dbReference type="PROSITE-ProRule" id="PRU00024"/>
    </source>
</evidence>
<evidence type="ECO:0000313" key="5">
    <source>
        <dbReference type="Proteomes" id="UP000051952"/>
    </source>
</evidence>
<evidence type="ECO:0000256" key="2">
    <source>
        <dbReference type="SAM" id="MobiDB-lite"/>
    </source>
</evidence>
<keyword evidence="5" id="KW-1185">Reference proteome</keyword>
<feature type="domain" description="B box-type" evidence="3">
    <location>
        <begin position="197"/>
        <end position="238"/>
    </location>
</feature>
<dbReference type="SUPFAM" id="SSF57845">
    <property type="entry name" value="B-box zinc-binding domain"/>
    <property type="match status" value="1"/>
</dbReference>
<dbReference type="InterPro" id="IPR000315">
    <property type="entry name" value="Znf_B-box"/>
</dbReference>
<accession>A0A0S4JLL6</accession>
<feature type="non-terminal residue" evidence="4">
    <location>
        <position position="1"/>
    </location>
</feature>
<feature type="region of interest" description="Disordered" evidence="2">
    <location>
        <begin position="40"/>
        <end position="78"/>
    </location>
</feature>
<dbReference type="GO" id="GO:0008270">
    <property type="term" value="F:zinc ion binding"/>
    <property type="evidence" value="ECO:0007669"/>
    <property type="project" value="UniProtKB-KW"/>
</dbReference>
<organism evidence="4 5">
    <name type="scientific">Bodo saltans</name>
    <name type="common">Flagellated protozoan</name>
    <dbReference type="NCBI Taxonomy" id="75058"/>
    <lineage>
        <taxon>Eukaryota</taxon>
        <taxon>Discoba</taxon>
        <taxon>Euglenozoa</taxon>
        <taxon>Kinetoplastea</taxon>
        <taxon>Metakinetoplastina</taxon>
        <taxon>Eubodonida</taxon>
        <taxon>Bodonidae</taxon>
        <taxon>Bodo</taxon>
    </lineage>
</organism>
<proteinExistence type="predicted"/>
<evidence type="ECO:0000259" key="3">
    <source>
        <dbReference type="PROSITE" id="PS50119"/>
    </source>
</evidence>
<name>A0A0S4JLL6_BODSA</name>
<sequence>GNPRSVEDKLKLMCEGWYVRPKPPPEELTPEQQAEAAAVAAAAAAKGAKKAPEPAPAAKKPPTPGKKKRGGTPGGDLVPITAENEAQYLADLPKYITVELVVDHGTDHVVDLRNFSTNHPLDEEYLLAPLTQCRVHMIVPEQLKLCLRLINSAPLYPRTGEHVPMLMRPFVDRVMSDGRKSSAVAGKICNRLVNQFVKPHHCHRHPAQTYTAFCHECRQFICAACSKETHAAHHVEGISSVCHSIVQQKILPKVQQLKKKAVFFLEVKCRGRKDLQPPCESVCEAPSLPPPSCPNLHCFLPRMQAVYLRCMLKGNARRTSRRRYLLCMPQHRAAENSAQGTTIEKES</sequence>
<dbReference type="PROSITE" id="PS50119">
    <property type="entry name" value="ZF_BBOX"/>
    <property type="match status" value="1"/>
</dbReference>
<protein>
    <submittedName>
        <fullName evidence="4">Zinc finger protein, putative</fullName>
    </submittedName>
</protein>
<keyword evidence="1" id="KW-0479">Metal-binding</keyword>
<feature type="compositionally biased region" description="Pro residues" evidence="2">
    <location>
        <begin position="53"/>
        <end position="64"/>
    </location>
</feature>